<dbReference type="Pfam" id="PF07690">
    <property type="entry name" value="MFS_1"/>
    <property type="match status" value="1"/>
</dbReference>
<comment type="subcellular location">
    <subcellularLocation>
        <location evidence="1">Membrane</location>
        <topology evidence="1">Multi-pass membrane protein</topology>
    </subcellularLocation>
</comment>
<feature type="transmembrane region" description="Helical" evidence="6">
    <location>
        <begin position="734"/>
        <end position="755"/>
    </location>
</feature>
<evidence type="ECO:0000256" key="2">
    <source>
        <dbReference type="ARBA" id="ARBA00022448"/>
    </source>
</evidence>
<dbReference type="GO" id="GO:0022857">
    <property type="term" value="F:transmembrane transporter activity"/>
    <property type="evidence" value="ECO:0007669"/>
    <property type="project" value="InterPro"/>
</dbReference>
<dbReference type="HOGENOM" id="CLU_012384_0_0_1"/>
<keyword evidence="4 6" id="KW-1133">Transmembrane helix</keyword>
<comment type="caution">
    <text evidence="8">The sequence shown here is derived from an EMBL/GenBank/DDBJ whole genome shotgun (WGS) entry which is preliminary data.</text>
</comment>
<evidence type="ECO:0000256" key="3">
    <source>
        <dbReference type="ARBA" id="ARBA00022692"/>
    </source>
</evidence>
<dbReference type="PANTHER" id="PTHR43791:SF47">
    <property type="entry name" value="MAJOR FACILITATOR SUPERFAMILY (MFS) PROFILE DOMAIN-CONTAINING PROTEIN-RELATED"/>
    <property type="match status" value="1"/>
</dbReference>
<dbReference type="Proteomes" id="UP000031192">
    <property type="component" value="Unassembled WGS sequence"/>
</dbReference>
<dbReference type="Pfam" id="PF07103">
    <property type="entry name" value="DUF1365"/>
    <property type="match status" value="1"/>
</dbReference>
<evidence type="ECO:0000256" key="1">
    <source>
        <dbReference type="ARBA" id="ARBA00004141"/>
    </source>
</evidence>
<organism evidence="8 9">
    <name type="scientific">Metarhizium guizhouense (strain ARSEF 977)</name>
    <dbReference type="NCBI Taxonomy" id="1276136"/>
    <lineage>
        <taxon>Eukaryota</taxon>
        <taxon>Fungi</taxon>
        <taxon>Dikarya</taxon>
        <taxon>Ascomycota</taxon>
        <taxon>Pezizomycotina</taxon>
        <taxon>Sordariomycetes</taxon>
        <taxon>Hypocreomycetidae</taxon>
        <taxon>Hypocreales</taxon>
        <taxon>Clavicipitaceae</taxon>
        <taxon>Metarhizium</taxon>
    </lineage>
</organism>
<keyword evidence="2" id="KW-0813">Transport</keyword>
<evidence type="ECO:0000256" key="5">
    <source>
        <dbReference type="ARBA" id="ARBA00023136"/>
    </source>
</evidence>
<feature type="transmembrane region" description="Helical" evidence="6">
    <location>
        <begin position="824"/>
        <end position="845"/>
    </location>
</feature>
<keyword evidence="9" id="KW-1185">Reference proteome</keyword>
<dbReference type="FunFam" id="1.20.1250.20:FF:000018">
    <property type="entry name" value="MFS transporter permease"/>
    <property type="match status" value="1"/>
</dbReference>
<dbReference type="SUPFAM" id="SSF103473">
    <property type="entry name" value="MFS general substrate transporter"/>
    <property type="match status" value="1"/>
</dbReference>
<evidence type="ECO:0000256" key="6">
    <source>
        <dbReference type="SAM" id="Phobius"/>
    </source>
</evidence>
<dbReference type="GO" id="GO:0016020">
    <property type="term" value="C:membrane"/>
    <property type="evidence" value="ECO:0007669"/>
    <property type="project" value="UniProtKB-SubCell"/>
</dbReference>
<proteinExistence type="predicted"/>
<feature type="transmembrane region" description="Helical" evidence="6">
    <location>
        <begin position="767"/>
        <end position="788"/>
    </location>
</feature>
<feature type="transmembrane region" description="Helical" evidence="6">
    <location>
        <begin position="559"/>
        <end position="582"/>
    </location>
</feature>
<keyword evidence="3 6" id="KW-0812">Transmembrane</keyword>
<evidence type="ECO:0000313" key="8">
    <source>
        <dbReference type="EMBL" id="KID91567.1"/>
    </source>
</evidence>
<sequence length="902" mass="101263">MLTNVPLQLAAKHGGDVSIHKTQIIKCKISHRRLFPKKHRFAYSYLSVGIPVRSPTSNWLLSVNTASWWARGWLHVSPKDHLNRGRDGATLSENIDAYLQLQGLNPADFPYVYLLTSPRFLNYAFSPASFWYLYTADMSLKYVVAEVNNTFDERRMYLFPASGNAGVFRQTLGKDFHVSPFNSRKGAYTLSTLDPADEGEISVAITLRSSKGRPKLVARWWRYGFLYVGAQTSSQHAILLTRVRKLEIWYRPEPSPSALPRRPTATESFLQSIFVQYMEYLVNTAPGKYGVLTRLEGQDGEKSCSRSYSLLHLRVIQQPSHEALSLRVHTPQFYRQLITYGTLSDYLSYTLLHPYEENHTAWSSDAQALIRAIQKCESAASRQVPGQRPHIQRVLVKTLFAISRQVRKANCRAVSPGPARCRRRRGVLASGTKEDHPAHVGSSFLPWQAQFLLLPHQRLMKSSDFRLVTVLACLYVISLVDRVNISTAAVAHLNSDLALQTGARYSIVISAFFITYTVFQPLGTVLTRKIGPRWFLSSIAMAWGLVMIGNGFVHSWQTLAGLRVLIGVFEAGYFPGAVYLLSTWYTRFDMQKRYTVFYGVGCVAGALGGILAFGLSQMNGLAGLRGWRWIFIIEGVLSCLGALVSYVFLVGFPEEADQSWNFINRQERDFIIRRVNRDRGDAVTEPFSLGAFLAPAADFKIWIFAFIFFCVTTVGYSINYFLPMILLGMGFSVAESQCLIVPPWVFTGLVMYAQAWLGDRYRLRGPIIAFNAVLALVGLMLMAFHHAYPVRYTGVFFVVAGASGNTPPVLTYQANNIRGHWKRAFCSATLVGFGGIGGIAGALVFRSQDQPRYLPGIYASIACNVCILLCTGGLSIWFWYANQKVKRGKLVLEGLEDFTYTY</sequence>
<dbReference type="OrthoDB" id="3639251at2759"/>
<name>A0A0B4HH78_METGA</name>
<dbReference type="AlphaFoldDB" id="A0A0B4HH78"/>
<feature type="transmembrane region" description="Helical" evidence="6">
    <location>
        <begin position="505"/>
        <end position="527"/>
    </location>
</feature>
<feature type="domain" description="Major facilitator superfamily (MFS) profile" evidence="7">
    <location>
        <begin position="467"/>
        <end position="884"/>
    </location>
</feature>
<reference evidence="8 9" key="1">
    <citation type="journal article" date="2014" name="Proc. Natl. Acad. Sci. U.S.A.">
        <title>Trajectory and genomic determinants of fungal-pathogen speciation and host adaptation.</title>
        <authorList>
            <person name="Hu X."/>
            <person name="Xiao G."/>
            <person name="Zheng P."/>
            <person name="Shang Y."/>
            <person name="Su Y."/>
            <person name="Zhang X."/>
            <person name="Liu X."/>
            <person name="Zhan S."/>
            <person name="St Leger R.J."/>
            <person name="Wang C."/>
        </authorList>
    </citation>
    <scope>NUCLEOTIDE SEQUENCE [LARGE SCALE GENOMIC DNA]</scope>
    <source>
        <strain evidence="8 9">ARSEF 977</strain>
    </source>
</reference>
<dbReference type="InterPro" id="IPR010775">
    <property type="entry name" value="DUF1365"/>
</dbReference>
<feature type="transmembrane region" description="Helical" evidence="6">
    <location>
        <begin position="701"/>
        <end position="722"/>
    </location>
</feature>
<feature type="transmembrane region" description="Helical" evidence="6">
    <location>
        <begin position="534"/>
        <end position="553"/>
    </location>
</feature>
<feature type="transmembrane region" description="Helical" evidence="6">
    <location>
        <begin position="594"/>
        <end position="615"/>
    </location>
</feature>
<feature type="transmembrane region" description="Helical" evidence="6">
    <location>
        <begin position="794"/>
        <end position="812"/>
    </location>
</feature>
<evidence type="ECO:0000256" key="4">
    <source>
        <dbReference type="ARBA" id="ARBA00022989"/>
    </source>
</evidence>
<feature type="transmembrane region" description="Helical" evidence="6">
    <location>
        <begin position="857"/>
        <end position="880"/>
    </location>
</feature>
<accession>A0A0B4HH78</accession>
<dbReference type="InterPro" id="IPR011701">
    <property type="entry name" value="MFS"/>
</dbReference>
<evidence type="ECO:0000313" key="9">
    <source>
        <dbReference type="Proteomes" id="UP000031192"/>
    </source>
</evidence>
<keyword evidence="5 6" id="KW-0472">Membrane</keyword>
<gene>
    <name evidence="8" type="ORF">MGU_01537</name>
</gene>
<dbReference type="PROSITE" id="PS50850">
    <property type="entry name" value="MFS"/>
    <property type="match status" value="1"/>
</dbReference>
<dbReference type="EMBL" id="AZNH01000003">
    <property type="protein sequence ID" value="KID91567.1"/>
    <property type="molecule type" value="Genomic_DNA"/>
</dbReference>
<feature type="transmembrane region" description="Helical" evidence="6">
    <location>
        <begin position="627"/>
        <end position="652"/>
    </location>
</feature>
<dbReference type="InterPro" id="IPR020846">
    <property type="entry name" value="MFS_dom"/>
</dbReference>
<dbReference type="PANTHER" id="PTHR43791">
    <property type="entry name" value="PERMEASE-RELATED"/>
    <property type="match status" value="1"/>
</dbReference>
<dbReference type="InterPro" id="IPR036259">
    <property type="entry name" value="MFS_trans_sf"/>
</dbReference>
<protein>
    <submittedName>
        <fullName evidence="8">Major facilitator superfamily domain, general substrate transporter</fullName>
    </submittedName>
</protein>
<dbReference type="Gene3D" id="1.20.1250.20">
    <property type="entry name" value="MFS general substrate transporter like domains"/>
    <property type="match status" value="2"/>
</dbReference>
<dbReference type="FunFam" id="1.20.1250.20:FF:000013">
    <property type="entry name" value="MFS general substrate transporter"/>
    <property type="match status" value="1"/>
</dbReference>
<evidence type="ECO:0000259" key="7">
    <source>
        <dbReference type="PROSITE" id="PS50850"/>
    </source>
</evidence>